<evidence type="ECO:0000313" key="1">
    <source>
        <dbReference type="EMBL" id="AKP67325.1"/>
    </source>
</evidence>
<dbReference type="KEGG" id="lgn:ABM34_07080"/>
<dbReference type="PANTHER" id="PTHR34070">
    <property type="entry name" value="ARMADILLO-TYPE FOLD"/>
    <property type="match status" value="1"/>
</dbReference>
<dbReference type="CDD" id="cd06561">
    <property type="entry name" value="AlkD_like"/>
    <property type="match status" value="1"/>
</dbReference>
<reference evidence="2" key="1">
    <citation type="submission" date="2015-07" db="EMBL/GenBank/DDBJ databases">
        <title>Lactobacillus ginsenosidimutans/EMML 3141/ whole genome sequencing.</title>
        <authorList>
            <person name="Kim M.K."/>
            <person name="Im W.-T."/>
            <person name="Srinivasan S."/>
            <person name="Lee J.-J."/>
        </authorList>
    </citation>
    <scope>NUCLEOTIDE SEQUENCE [LARGE SCALE GENOMIC DNA]</scope>
    <source>
        <strain evidence="2">EMML 3041</strain>
    </source>
</reference>
<dbReference type="SUPFAM" id="SSF48371">
    <property type="entry name" value="ARM repeat"/>
    <property type="match status" value="1"/>
</dbReference>
<dbReference type="InterPro" id="IPR014825">
    <property type="entry name" value="DNA_alkylation"/>
</dbReference>
<keyword evidence="2" id="KW-1185">Reference proteome</keyword>
<dbReference type="EMBL" id="CP012034">
    <property type="protein sequence ID" value="AKP67325.1"/>
    <property type="molecule type" value="Genomic_DNA"/>
</dbReference>
<evidence type="ECO:0000313" key="2">
    <source>
        <dbReference type="Proteomes" id="UP000036106"/>
    </source>
</evidence>
<dbReference type="OrthoDB" id="9784740at2"/>
<dbReference type="Gene3D" id="1.25.10.90">
    <property type="match status" value="1"/>
</dbReference>
<dbReference type="Pfam" id="PF08713">
    <property type="entry name" value="DNA_alkylation"/>
    <property type="match status" value="1"/>
</dbReference>
<evidence type="ECO:0008006" key="3">
    <source>
        <dbReference type="Google" id="ProtNLM"/>
    </source>
</evidence>
<accession>A0A0H4R0S2</accession>
<dbReference type="Proteomes" id="UP000036106">
    <property type="component" value="Chromosome"/>
</dbReference>
<dbReference type="STRING" id="1007676.ABM34_07080"/>
<protein>
    <recommendedName>
        <fullName evidence="3">DNA alkylation repair protein</fullName>
    </recommendedName>
</protein>
<dbReference type="AlphaFoldDB" id="A0A0H4R0S2"/>
<dbReference type="InterPro" id="IPR016024">
    <property type="entry name" value="ARM-type_fold"/>
</dbReference>
<gene>
    <name evidence="1" type="ORF">ABM34_07080</name>
</gene>
<proteinExistence type="predicted"/>
<organism evidence="1 2">
    <name type="scientific">Companilactobacillus ginsenosidimutans</name>
    <dbReference type="NCBI Taxonomy" id="1007676"/>
    <lineage>
        <taxon>Bacteria</taxon>
        <taxon>Bacillati</taxon>
        <taxon>Bacillota</taxon>
        <taxon>Bacilli</taxon>
        <taxon>Lactobacillales</taxon>
        <taxon>Lactobacillaceae</taxon>
        <taxon>Companilactobacillus</taxon>
    </lineage>
</organism>
<dbReference type="RefSeq" id="WP_048704568.1">
    <property type="nucleotide sequence ID" value="NZ_CP012034.1"/>
</dbReference>
<dbReference type="PATRIC" id="fig|1007676.4.peg.1420"/>
<name>A0A0H4R0S2_9LACO</name>
<sequence>MINNLESVIWTDENYRNFLTELESLGDENYRTRQEKIIVTDYPLIGIKMGELQKIGKSISKGNPKEFLKVAGSENYEVVIIQGYVLANLKLPLEAFEQYCTEYLSKANAWSIVDMVVHFKLILKFRDEFLVVVKKYLKSDNFWFQRTGLVFLLKFYLTPDYIDESLQLTLSVKSDEYYVQMAQAWLFSAAFPKDPGKIYSIISDDPLSKLSKLTVRRIKSLTHTTADEKDKLQSLINN</sequence>
<dbReference type="PANTHER" id="PTHR34070:SF1">
    <property type="entry name" value="DNA ALKYLATION REPAIR PROTEIN"/>
    <property type="match status" value="1"/>
</dbReference>